<name>A0A8H2VLG5_9HELO</name>
<feature type="region of interest" description="Disordered" evidence="1">
    <location>
        <begin position="163"/>
        <end position="207"/>
    </location>
</feature>
<keyword evidence="4" id="KW-1185">Reference proteome</keyword>
<reference evidence="3" key="1">
    <citation type="submission" date="2020-10" db="EMBL/GenBank/DDBJ databases">
        <authorList>
            <person name="Kusch S."/>
        </authorList>
    </citation>
    <scope>NUCLEOTIDE SEQUENCE</scope>
    <source>
        <strain evidence="3">SwB9</strain>
    </source>
</reference>
<evidence type="ECO:0000259" key="2">
    <source>
        <dbReference type="PROSITE" id="PS50108"/>
    </source>
</evidence>
<evidence type="ECO:0000256" key="1">
    <source>
        <dbReference type="SAM" id="MobiDB-lite"/>
    </source>
</evidence>
<feature type="compositionally biased region" description="Basic and acidic residues" evidence="1">
    <location>
        <begin position="195"/>
        <end position="207"/>
    </location>
</feature>
<feature type="region of interest" description="Disordered" evidence="1">
    <location>
        <begin position="101"/>
        <end position="131"/>
    </location>
</feature>
<dbReference type="EMBL" id="CAJHIA010000002">
    <property type="protein sequence ID" value="CAD6439317.1"/>
    <property type="molecule type" value="Genomic_DNA"/>
</dbReference>
<gene>
    <name evidence="3" type="ORF">SCLTRI_LOCUS154</name>
</gene>
<evidence type="ECO:0000313" key="3">
    <source>
        <dbReference type="EMBL" id="CAD6439317.1"/>
    </source>
</evidence>
<comment type="caution">
    <text evidence="3">The sequence shown here is derived from an EMBL/GenBank/DDBJ whole genome shotgun (WGS) entry which is preliminary data.</text>
</comment>
<dbReference type="InterPro" id="IPR000095">
    <property type="entry name" value="CRIB_dom"/>
</dbReference>
<protein>
    <submittedName>
        <fullName evidence="3">Dce205b9-5fdd-401f-b238-229d6d784739</fullName>
    </submittedName>
</protein>
<sequence length="207" mass="23268">MDFSPLHLQQNLFLNVKNLFWHTQYSSLLLPMAETTLIMYSGNNQQAAHNNAGAQAQQQRPPRVQHLFPPVSSPYHEDRRHESHVGETAPILTFGPVPPNIPAQQQPSQQAHVAQSGCSYQQQQPQMNQGSNASATNVAYYDPTTKIYCAELDTPWGSIERIGIIREEPETSQPAKQPSPSSVPKKKKEKKLSKRPADRDDQPRKKP</sequence>
<dbReference type="PROSITE" id="PS50108">
    <property type="entry name" value="CRIB"/>
    <property type="match status" value="1"/>
</dbReference>
<feature type="compositionally biased region" description="Basic residues" evidence="1">
    <location>
        <begin position="184"/>
        <end position="194"/>
    </location>
</feature>
<feature type="compositionally biased region" description="Low complexity" evidence="1">
    <location>
        <begin position="102"/>
        <end position="129"/>
    </location>
</feature>
<feature type="compositionally biased region" description="Low complexity" evidence="1">
    <location>
        <begin position="172"/>
        <end position="183"/>
    </location>
</feature>
<proteinExistence type="predicted"/>
<evidence type="ECO:0000313" key="4">
    <source>
        <dbReference type="Proteomes" id="UP000624404"/>
    </source>
</evidence>
<organism evidence="3 4">
    <name type="scientific">Sclerotinia trifoliorum</name>
    <dbReference type="NCBI Taxonomy" id="28548"/>
    <lineage>
        <taxon>Eukaryota</taxon>
        <taxon>Fungi</taxon>
        <taxon>Dikarya</taxon>
        <taxon>Ascomycota</taxon>
        <taxon>Pezizomycotina</taxon>
        <taxon>Leotiomycetes</taxon>
        <taxon>Helotiales</taxon>
        <taxon>Sclerotiniaceae</taxon>
        <taxon>Sclerotinia</taxon>
    </lineage>
</organism>
<dbReference type="AlphaFoldDB" id="A0A8H2VLG5"/>
<feature type="domain" description="CRIB" evidence="2">
    <location>
        <begin position="71"/>
        <end position="86"/>
    </location>
</feature>
<accession>A0A8H2VLG5</accession>
<dbReference type="Proteomes" id="UP000624404">
    <property type="component" value="Unassembled WGS sequence"/>
</dbReference>